<name>A0ABY5ARF8_9CYAN</name>
<proteinExistence type="predicted"/>
<feature type="transmembrane region" description="Helical" evidence="2">
    <location>
        <begin position="167"/>
        <end position="187"/>
    </location>
</feature>
<dbReference type="Proteomes" id="UP001056708">
    <property type="component" value="Chromosome"/>
</dbReference>
<reference evidence="3" key="1">
    <citation type="submission" date="2022-06" db="EMBL/GenBank/DDBJ databases">
        <title>Genome sequence of Phormidium yuhuli AB48 isolated from an industrial photobioreactor environment.</title>
        <authorList>
            <person name="Qiu Y."/>
            <person name="Noonan A.J.C."/>
            <person name="Dofher K."/>
            <person name="Koch M."/>
            <person name="Kieft B."/>
            <person name="Lin X."/>
            <person name="Ziels R.M."/>
            <person name="Hallam S.J."/>
        </authorList>
    </citation>
    <scope>NUCLEOTIDE SEQUENCE</scope>
    <source>
        <strain evidence="3">AB48</strain>
    </source>
</reference>
<accession>A0ABY5ARF8</accession>
<feature type="region of interest" description="Disordered" evidence="1">
    <location>
        <begin position="132"/>
        <end position="157"/>
    </location>
</feature>
<evidence type="ECO:0000256" key="1">
    <source>
        <dbReference type="SAM" id="MobiDB-lite"/>
    </source>
</evidence>
<keyword evidence="2" id="KW-0472">Membrane</keyword>
<organism evidence="3 4">
    <name type="scientific">Phormidium yuhuli AB48</name>
    <dbReference type="NCBI Taxonomy" id="2940671"/>
    <lineage>
        <taxon>Bacteria</taxon>
        <taxon>Bacillati</taxon>
        <taxon>Cyanobacteriota</taxon>
        <taxon>Cyanophyceae</taxon>
        <taxon>Oscillatoriophycideae</taxon>
        <taxon>Oscillatoriales</taxon>
        <taxon>Oscillatoriaceae</taxon>
        <taxon>Phormidium</taxon>
        <taxon>Phormidium yuhuli</taxon>
    </lineage>
</organism>
<evidence type="ECO:0000313" key="4">
    <source>
        <dbReference type="Proteomes" id="UP001056708"/>
    </source>
</evidence>
<keyword evidence="4" id="KW-1185">Reference proteome</keyword>
<keyword evidence="2" id="KW-1133">Transmembrane helix</keyword>
<feature type="compositionally biased region" description="Polar residues" evidence="1">
    <location>
        <begin position="141"/>
        <end position="157"/>
    </location>
</feature>
<dbReference type="EMBL" id="CP098611">
    <property type="protein sequence ID" value="USR90819.1"/>
    <property type="molecule type" value="Genomic_DNA"/>
</dbReference>
<gene>
    <name evidence="3" type="ORF">NEA10_18665</name>
</gene>
<protein>
    <submittedName>
        <fullName evidence="3">Uncharacterized protein</fullName>
    </submittedName>
</protein>
<evidence type="ECO:0000313" key="3">
    <source>
        <dbReference type="EMBL" id="USR90819.1"/>
    </source>
</evidence>
<keyword evidence="2" id="KW-0812">Transmembrane</keyword>
<sequence>MIKISKKQTFEIAHIIKTDGDVGALFHLEPDHNPRAGETAQVWFALTTSGGRAIPLEDCDCRLDLFSQGDRSEAIATPELTAISAENYQNIPGADVVFPEAGLYELVLQGSPQNEGNFREFTLTYEVTVRPGSRRSERQSEPNIETASETQAQESNLETTPNVDFNVGIWGAMVVGLVILLAGGWWWKRSR</sequence>
<evidence type="ECO:0000256" key="2">
    <source>
        <dbReference type="SAM" id="Phobius"/>
    </source>
</evidence>
<dbReference type="RefSeq" id="WP_252662843.1">
    <property type="nucleotide sequence ID" value="NZ_CP098611.1"/>
</dbReference>